<accession>A0A5E4NQ98</accession>
<evidence type="ECO:0000256" key="1">
    <source>
        <dbReference type="SAM" id="Coils"/>
    </source>
</evidence>
<dbReference type="AlphaFoldDB" id="A0A5E4NQ98"/>
<feature type="compositionally biased region" description="Polar residues" evidence="2">
    <location>
        <begin position="559"/>
        <end position="569"/>
    </location>
</feature>
<organism evidence="3 4">
    <name type="scientific">Cinara cedri</name>
    <dbReference type="NCBI Taxonomy" id="506608"/>
    <lineage>
        <taxon>Eukaryota</taxon>
        <taxon>Metazoa</taxon>
        <taxon>Ecdysozoa</taxon>
        <taxon>Arthropoda</taxon>
        <taxon>Hexapoda</taxon>
        <taxon>Insecta</taxon>
        <taxon>Pterygota</taxon>
        <taxon>Neoptera</taxon>
        <taxon>Paraneoptera</taxon>
        <taxon>Hemiptera</taxon>
        <taxon>Sternorrhyncha</taxon>
        <taxon>Aphidomorpha</taxon>
        <taxon>Aphidoidea</taxon>
        <taxon>Aphididae</taxon>
        <taxon>Lachninae</taxon>
        <taxon>Cinara</taxon>
    </lineage>
</organism>
<dbReference type="EMBL" id="CABPRJ010002422">
    <property type="protein sequence ID" value="VVC45939.1"/>
    <property type="molecule type" value="Genomic_DNA"/>
</dbReference>
<evidence type="ECO:0000313" key="4">
    <source>
        <dbReference type="Proteomes" id="UP000325440"/>
    </source>
</evidence>
<reference evidence="3 4" key="1">
    <citation type="submission" date="2019-08" db="EMBL/GenBank/DDBJ databases">
        <authorList>
            <person name="Alioto T."/>
            <person name="Alioto T."/>
            <person name="Gomez Garrido J."/>
        </authorList>
    </citation>
    <scope>NUCLEOTIDE SEQUENCE [LARGE SCALE GENOMIC DNA]</scope>
</reference>
<keyword evidence="1" id="KW-0175">Coiled coil</keyword>
<protein>
    <submittedName>
        <fullName evidence="3">Uncharacterized protein</fullName>
    </submittedName>
</protein>
<gene>
    <name evidence="3" type="ORF">CINCED_3A011851</name>
</gene>
<dbReference type="Proteomes" id="UP000325440">
    <property type="component" value="Unassembled WGS sequence"/>
</dbReference>
<keyword evidence="4" id="KW-1185">Reference proteome</keyword>
<evidence type="ECO:0000313" key="3">
    <source>
        <dbReference type="EMBL" id="VVC45939.1"/>
    </source>
</evidence>
<sequence length="569" mass="63247">MQMKDMTYINNTNNMLVDEVVAGNNMSNKHKSKIQDKKIWKSLRTHIMSRREKNKQAEVNAEILRKKKCVEYQKMQENKLSLAQINGRLSQLQDKRVELEEEKRALLDQTQADEMVTSLVMPKIELKCELGTNKLMMTNNLNNTIISNHRSHNLTYQQIFRQQNSMNVQSGMEGLSGASGGLSPCAPKSYMMQSPNTICYNNGYSNQTLMVCSPSTVNAANIQNNVARSMPLGANLSNTMALTKFPSMNSNSTLSAVSPDLLSSIKQNRSPSPQQMNNNSSNNPNTSTTSTALINNINQTLFTTANNNYHVENSNRHGRQDTSQTIGRNMWINNSNKNAQSNVGNYGPYYQTSSTASINYCVNNGMPSSSSLSSVNTVYSYSGPPPLPISRTETCNTSNTGNLIASSSGEHAIQQISQSVNSQHQTHYLTPSHPPMYMSPTIRNQTPNHAYHFKPLVYPDEKLVSPGPNYYQHPGNRNVHLSNTMAGLPHTYQMQSQKSHISYPIRHPTVPPPILQHMPGIIQSSQHGSYNNVPCSITGYLNKSPASAASTGDIPRYQIPSQTPMSRHE</sequence>
<feature type="compositionally biased region" description="Low complexity" evidence="2">
    <location>
        <begin position="267"/>
        <end position="290"/>
    </location>
</feature>
<name>A0A5E4NQ98_9HEMI</name>
<feature type="region of interest" description="Disordered" evidence="2">
    <location>
        <begin position="264"/>
        <end position="290"/>
    </location>
</feature>
<evidence type="ECO:0000256" key="2">
    <source>
        <dbReference type="SAM" id="MobiDB-lite"/>
    </source>
</evidence>
<feature type="coiled-coil region" evidence="1">
    <location>
        <begin position="82"/>
        <end position="109"/>
    </location>
</feature>
<dbReference type="OrthoDB" id="6620948at2759"/>
<proteinExistence type="predicted"/>
<feature type="region of interest" description="Disordered" evidence="2">
    <location>
        <begin position="546"/>
        <end position="569"/>
    </location>
</feature>